<evidence type="ECO:0000313" key="3">
    <source>
        <dbReference type="EMBL" id="GMT35263.1"/>
    </source>
</evidence>
<dbReference type="InterPro" id="IPR001283">
    <property type="entry name" value="CRISP-related"/>
</dbReference>
<dbReference type="PRINTS" id="PR00837">
    <property type="entry name" value="V5TPXLIKE"/>
</dbReference>
<dbReference type="EMBL" id="BTSY01000007">
    <property type="protein sequence ID" value="GMT35263.1"/>
    <property type="molecule type" value="Genomic_DNA"/>
</dbReference>
<accession>A0AAV5WYC4</accession>
<keyword evidence="4" id="KW-1185">Reference proteome</keyword>
<dbReference type="AlphaFoldDB" id="A0AAV5WYC4"/>
<dbReference type="InterPro" id="IPR035940">
    <property type="entry name" value="CAP_sf"/>
</dbReference>
<dbReference type="Pfam" id="PF00188">
    <property type="entry name" value="CAP"/>
    <property type="match status" value="1"/>
</dbReference>
<dbReference type="InterPro" id="IPR014044">
    <property type="entry name" value="CAP_dom"/>
</dbReference>
<evidence type="ECO:0000259" key="2">
    <source>
        <dbReference type="SMART" id="SM00198"/>
    </source>
</evidence>
<evidence type="ECO:0000256" key="1">
    <source>
        <dbReference type="SAM" id="SignalP"/>
    </source>
</evidence>
<feature type="domain" description="SCP" evidence="2">
    <location>
        <begin position="279"/>
        <end position="431"/>
    </location>
</feature>
<gene>
    <name evidence="3" type="ORF">PFISCL1PPCAC_26560</name>
</gene>
<sequence length="444" mass="50512">MIIRSALALLLIATTAHSQNPDAEVRLLAYDALRPDQYYRFQNAHYAFEVCICNRPARDPKLSRFCTCADLKGRTISEGAINMTERCLSEKPVDCLIAALPYFDREPPMYYVRVSANGWVLTQPGWQELTQGNDKTTVVSLPSSSNAPITLTFSITEHLQQWSNNRGAAKSATGENRPVVKQDKKTNKERPWFLMTSTTAPSWTRMRASTTTTTAAPTTTTAAARWNDWQTNEVTTNPTSSTPDYLRFINIANMYDLRNYLYMESLRDQIPAWRLDIQEYKNEIIAHHNAIRSLHGSPPLEYDGYLEGEAQRWASMLGARSSCIAHDPNRRHGECLFYFGGLTLPNARTLAALTVQSFYLERNFYDYDNYRPVFFYRTGHFTQLVWRASRRIGVGVHIQLASGGGAPCRPFSPTYQLYVVIKYDPPGNVQSAYAYRNNVSPRLY</sequence>
<evidence type="ECO:0000313" key="4">
    <source>
        <dbReference type="Proteomes" id="UP001432322"/>
    </source>
</evidence>
<dbReference type="Gene3D" id="3.40.33.10">
    <property type="entry name" value="CAP"/>
    <property type="match status" value="1"/>
</dbReference>
<dbReference type="GO" id="GO:0005576">
    <property type="term" value="C:extracellular region"/>
    <property type="evidence" value="ECO:0007669"/>
    <property type="project" value="InterPro"/>
</dbReference>
<dbReference type="InterPro" id="IPR018244">
    <property type="entry name" value="Allrgn_V5/Tpx1_CS"/>
</dbReference>
<keyword evidence="1" id="KW-0732">Signal</keyword>
<dbReference type="Proteomes" id="UP001432322">
    <property type="component" value="Unassembled WGS sequence"/>
</dbReference>
<protein>
    <recommendedName>
        <fullName evidence="2">SCP domain-containing protein</fullName>
    </recommendedName>
</protein>
<feature type="signal peptide" evidence="1">
    <location>
        <begin position="1"/>
        <end position="18"/>
    </location>
</feature>
<dbReference type="InterPro" id="IPR034113">
    <property type="entry name" value="SCP_GAPR1-like"/>
</dbReference>
<dbReference type="PANTHER" id="PTHR10334">
    <property type="entry name" value="CYSTEINE-RICH SECRETORY PROTEIN-RELATED"/>
    <property type="match status" value="1"/>
</dbReference>
<name>A0AAV5WYC4_9BILA</name>
<dbReference type="PROSITE" id="PS01009">
    <property type="entry name" value="CRISP_1"/>
    <property type="match status" value="1"/>
</dbReference>
<organism evidence="3 4">
    <name type="scientific">Pristionchus fissidentatus</name>
    <dbReference type="NCBI Taxonomy" id="1538716"/>
    <lineage>
        <taxon>Eukaryota</taxon>
        <taxon>Metazoa</taxon>
        <taxon>Ecdysozoa</taxon>
        <taxon>Nematoda</taxon>
        <taxon>Chromadorea</taxon>
        <taxon>Rhabditida</taxon>
        <taxon>Rhabditina</taxon>
        <taxon>Diplogasteromorpha</taxon>
        <taxon>Diplogasteroidea</taxon>
        <taxon>Neodiplogasteridae</taxon>
        <taxon>Pristionchus</taxon>
    </lineage>
</organism>
<dbReference type="CDD" id="cd05382">
    <property type="entry name" value="CAP_GAPR1-like"/>
    <property type="match status" value="1"/>
</dbReference>
<feature type="chain" id="PRO_5043910482" description="SCP domain-containing protein" evidence="1">
    <location>
        <begin position="19"/>
        <end position="444"/>
    </location>
</feature>
<dbReference type="SUPFAM" id="SSF55797">
    <property type="entry name" value="PR-1-like"/>
    <property type="match status" value="1"/>
</dbReference>
<dbReference type="SMART" id="SM00198">
    <property type="entry name" value="SCP"/>
    <property type="match status" value="1"/>
</dbReference>
<proteinExistence type="predicted"/>
<comment type="caution">
    <text evidence="3">The sequence shown here is derived from an EMBL/GenBank/DDBJ whole genome shotgun (WGS) entry which is preliminary data.</text>
</comment>
<reference evidence="3" key="1">
    <citation type="submission" date="2023-10" db="EMBL/GenBank/DDBJ databases">
        <title>Genome assembly of Pristionchus species.</title>
        <authorList>
            <person name="Yoshida K."/>
            <person name="Sommer R.J."/>
        </authorList>
    </citation>
    <scope>NUCLEOTIDE SEQUENCE</scope>
    <source>
        <strain evidence="3">RS5133</strain>
    </source>
</reference>